<accession>A0A7Y2KQJ2</accession>
<dbReference type="Proteomes" id="UP000594836">
    <property type="component" value="Chromosome"/>
</dbReference>
<evidence type="ECO:0000313" key="6">
    <source>
        <dbReference type="Proteomes" id="UP000594836"/>
    </source>
</evidence>
<dbReference type="SUPFAM" id="SSF46894">
    <property type="entry name" value="C-terminal effector domain of the bipartite response regulators"/>
    <property type="match status" value="1"/>
</dbReference>
<feature type="domain" description="HTH luxR-type" evidence="2">
    <location>
        <begin position="4"/>
        <end position="61"/>
    </location>
</feature>
<feature type="transmembrane region" description="Helical" evidence="1">
    <location>
        <begin position="153"/>
        <end position="175"/>
    </location>
</feature>
<dbReference type="EMBL" id="JABEOU010000033">
    <property type="protein sequence ID" value="NNG58332.1"/>
    <property type="molecule type" value="Genomic_DNA"/>
</dbReference>
<dbReference type="SMART" id="SM00421">
    <property type="entry name" value="HTH_LUXR"/>
    <property type="match status" value="1"/>
</dbReference>
<dbReference type="AlphaFoldDB" id="A0A7Y2KQJ2"/>
<evidence type="ECO:0000259" key="2">
    <source>
        <dbReference type="SMART" id="SM00421"/>
    </source>
</evidence>
<dbReference type="GO" id="GO:0003677">
    <property type="term" value="F:DNA binding"/>
    <property type="evidence" value="ECO:0007669"/>
    <property type="project" value="InterPro"/>
</dbReference>
<protein>
    <submittedName>
        <fullName evidence="3">Helix-turn-helix transcriptional regulator</fullName>
    </submittedName>
</protein>
<reference evidence="4 6" key="2">
    <citation type="submission" date="2020-12" db="EMBL/GenBank/DDBJ databases">
        <title>FDA dAtabase for Regulatory Grade micrObial Sequences (FDA-ARGOS): Supporting development and validation of Infectious Disease Dx tests.</title>
        <authorList>
            <person name="Sproer C."/>
            <person name="Gronow S."/>
            <person name="Severitt S."/>
            <person name="Schroder I."/>
            <person name="Tallon L."/>
            <person name="Sadzewicz L."/>
            <person name="Zhao X."/>
            <person name="Boylan J."/>
            <person name="Ott S."/>
            <person name="Bowen H."/>
            <person name="Vavikolanu K."/>
            <person name="Mehta A."/>
            <person name="Aluvathingal J."/>
            <person name="Nadendla S."/>
            <person name="Lowell S."/>
            <person name="Myers T."/>
            <person name="Yan Y."/>
            <person name="Sichtig H."/>
        </authorList>
    </citation>
    <scope>NUCLEOTIDE SEQUENCE [LARGE SCALE GENOMIC DNA]</scope>
    <source>
        <strain evidence="4 6">FDAARGOS_881</strain>
    </source>
</reference>
<keyword evidence="1" id="KW-0472">Membrane</keyword>
<organism evidence="3 5">
    <name type="scientific">Sphingomonas paucimobilis</name>
    <name type="common">Pseudomonas paucimobilis</name>
    <dbReference type="NCBI Taxonomy" id="13689"/>
    <lineage>
        <taxon>Bacteria</taxon>
        <taxon>Pseudomonadati</taxon>
        <taxon>Pseudomonadota</taxon>
        <taxon>Alphaproteobacteria</taxon>
        <taxon>Sphingomonadales</taxon>
        <taxon>Sphingomonadaceae</taxon>
        <taxon>Sphingomonas</taxon>
    </lineage>
</organism>
<evidence type="ECO:0000313" key="5">
    <source>
        <dbReference type="Proteomes" id="UP000550136"/>
    </source>
</evidence>
<dbReference type="GeneID" id="78529074"/>
<dbReference type="RefSeq" id="WP_158005299.1">
    <property type="nucleotide sequence ID" value="NZ_CAMKZA010000030.1"/>
</dbReference>
<evidence type="ECO:0000313" key="4">
    <source>
        <dbReference type="EMBL" id="QPT07560.1"/>
    </source>
</evidence>
<dbReference type="InterPro" id="IPR000792">
    <property type="entry name" value="Tscrpt_reg_LuxR_C"/>
</dbReference>
<dbReference type="Proteomes" id="UP000550136">
    <property type="component" value="Unassembled WGS sequence"/>
</dbReference>
<proteinExistence type="predicted"/>
<evidence type="ECO:0000313" key="3">
    <source>
        <dbReference type="EMBL" id="NNG58332.1"/>
    </source>
</evidence>
<sequence>MDKILGLSERQKACLRLVHQGLRTKEIAPIVHLAPASIDTYIRLAMVQLGTSDRREAARILVQFESVDRPTPQVRVDADMAPKDPGAGSISDPSALSEQFVSGSEHLPKSDPDRKNGPRRFGLTIAGLLRPPPVGGVLNDLTYADRIREMLRAACLMVVVVASLTLIFIGALRVLR</sequence>
<dbReference type="Gene3D" id="1.10.10.10">
    <property type="entry name" value="Winged helix-like DNA-binding domain superfamily/Winged helix DNA-binding domain"/>
    <property type="match status" value="1"/>
</dbReference>
<gene>
    <name evidence="3" type="ORF">HKX06_13240</name>
    <name evidence="4" type="ORF">I6G38_12085</name>
</gene>
<dbReference type="InterPro" id="IPR016032">
    <property type="entry name" value="Sig_transdc_resp-reg_C-effctor"/>
</dbReference>
<dbReference type="InterPro" id="IPR036388">
    <property type="entry name" value="WH-like_DNA-bd_sf"/>
</dbReference>
<dbReference type="EMBL" id="CP065713">
    <property type="protein sequence ID" value="QPT07560.1"/>
    <property type="molecule type" value="Genomic_DNA"/>
</dbReference>
<evidence type="ECO:0000256" key="1">
    <source>
        <dbReference type="SAM" id="Phobius"/>
    </source>
</evidence>
<keyword evidence="1" id="KW-1133">Transmembrane helix</keyword>
<dbReference type="Pfam" id="PF00196">
    <property type="entry name" value="GerE"/>
    <property type="match status" value="1"/>
</dbReference>
<name>A0A7Y2KQJ2_SPHPI</name>
<dbReference type="GO" id="GO:0006355">
    <property type="term" value="P:regulation of DNA-templated transcription"/>
    <property type="evidence" value="ECO:0007669"/>
    <property type="project" value="InterPro"/>
</dbReference>
<reference evidence="3 5" key="1">
    <citation type="submission" date="2020-05" db="EMBL/GenBank/DDBJ databases">
        <title>Draft Genome Sequences of Sphingomonas sp. Isolated from the International Space Station.</title>
        <authorList>
            <person name="Bijlani S."/>
            <person name="Singh N.K."/>
            <person name="Mason C.E."/>
            <person name="Wang C.C."/>
            <person name="Venkateswaran K."/>
        </authorList>
    </citation>
    <scope>NUCLEOTIDE SEQUENCE [LARGE SCALE GENOMIC DNA]</scope>
    <source>
        <strain evidence="3 5">FKI-L5-BR-P1</strain>
    </source>
</reference>
<keyword evidence="1" id="KW-0812">Transmembrane</keyword>